<feature type="compositionally biased region" description="Polar residues" evidence="1">
    <location>
        <begin position="493"/>
        <end position="508"/>
    </location>
</feature>
<dbReference type="AlphaFoldDB" id="G0WDG6"/>
<dbReference type="KEGG" id="ndi:NDAI_0G00510"/>
<dbReference type="GeneID" id="11497223"/>
<name>G0WDG6_NAUDC</name>
<dbReference type="InterPro" id="IPR021216">
    <property type="entry name" value="DUF2722"/>
</dbReference>
<feature type="compositionally biased region" description="Polar residues" evidence="1">
    <location>
        <begin position="415"/>
        <end position="426"/>
    </location>
</feature>
<feature type="compositionally biased region" description="Polar residues" evidence="1">
    <location>
        <begin position="364"/>
        <end position="381"/>
    </location>
</feature>
<sequence length="508" mass="56297">MNTPKSNCPNLQNRSPNLNSTNNTETNTEGINNNGDIKTKPPIHSNSLLETIFGSTVSIENLPQQAILKSLDLKIEQEKTKQQYYKLENIAKSIELFRLATSSGLHSSHIFKLFDNSAISSPTNHSSSLGNPIANDNSNPSNNSLAYVEQEHPNQPSALAQQRQQQQQQQQQQQMGEPQSYKFPPIIVNNEDENENARYTINSLLSSTKTFPPSTFANGRTNSPARIGAHAVAVLNEAVKMNEYQETNDSNNSKYGPKIESPLSVRKNHNYNHTPVTSTTHTRNSSLPALTTFSHNTSNNSNAVVNDNNNGSLSNNIDLDSNNTKSIPPGMVSILSFHNTNNSTNMPKMRKSGMINKKHRRVKSTSSQPNLHQRQYTSNPSLHKMNTLTPSSTISSSNSIQRSLSPHNRPIDLNVINNSGTNGKIKNEMGQQQQDIIDNNETCSENSSRAESPLRLTPPLDDVSIKKRANEAENDNNSNNNNNKNKILTNPNRQTQSQNSVKKILNTT</sequence>
<feature type="compositionally biased region" description="Basic residues" evidence="1">
    <location>
        <begin position="348"/>
        <end position="363"/>
    </location>
</feature>
<dbReference type="Pfam" id="PF10846">
    <property type="entry name" value="DUF2722"/>
    <property type="match status" value="1"/>
</dbReference>
<feature type="compositionally biased region" description="Low complexity" evidence="1">
    <location>
        <begin position="17"/>
        <end position="35"/>
    </location>
</feature>
<dbReference type="HOGENOM" id="CLU_536453_0_0_1"/>
<dbReference type="OMA" id="WAFSENA"/>
<accession>G0WDG6</accession>
<organism evidence="2 3">
    <name type="scientific">Naumovozyma dairenensis (strain ATCC 10597 / BCRC 20456 / CBS 421 / NBRC 0211 / NRRL Y-12639)</name>
    <name type="common">Saccharomyces dairenensis</name>
    <dbReference type="NCBI Taxonomy" id="1071378"/>
    <lineage>
        <taxon>Eukaryota</taxon>
        <taxon>Fungi</taxon>
        <taxon>Dikarya</taxon>
        <taxon>Ascomycota</taxon>
        <taxon>Saccharomycotina</taxon>
        <taxon>Saccharomycetes</taxon>
        <taxon>Saccharomycetales</taxon>
        <taxon>Saccharomycetaceae</taxon>
        <taxon>Naumovozyma</taxon>
    </lineage>
</organism>
<feature type="compositionally biased region" description="Low complexity" evidence="1">
    <location>
        <begin position="161"/>
        <end position="174"/>
    </location>
</feature>
<proteinExistence type="predicted"/>
<reference evidence="2 3" key="1">
    <citation type="journal article" date="2011" name="Proc. Natl. Acad. Sci. U.S.A.">
        <title>Evolutionary erosion of yeast sex chromosomes by mating-type switching accidents.</title>
        <authorList>
            <person name="Gordon J.L."/>
            <person name="Armisen D."/>
            <person name="Proux-Wera E."/>
            <person name="Oheigeartaigh S.S."/>
            <person name="Byrne K.P."/>
            <person name="Wolfe K.H."/>
        </authorList>
    </citation>
    <scope>NUCLEOTIDE SEQUENCE [LARGE SCALE GENOMIC DNA]</scope>
    <source>
        <strain evidence="3">ATCC 10597 / BCRC 20456 / CBS 421 / NBRC 0211 / NRRL Y-12639</strain>
    </source>
</reference>
<dbReference type="Proteomes" id="UP000000689">
    <property type="component" value="Chromosome 7"/>
</dbReference>
<dbReference type="EMBL" id="HE580273">
    <property type="protein sequence ID" value="CCD25827.2"/>
    <property type="molecule type" value="Genomic_DNA"/>
</dbReference>
<evidence type="ECO:0000313" key="3">
    <source>
        <dbReference type="Proteomes" id="UP000000689"/>
    </source>
</evidence>
<feature type="compositionally biased region" description="Polar residues" evidence="1">
    <location>
        <begin position="121"/>
        <end position="145"/>
    </location>
</feature>
<feature type="region of interest" description="Disordered" evidence="1">
    <location>
        <begin position="1"/>
        <end position="42"/>
    </location>
</feature>
<evidence type="ECO:0000256" key="1">
    <source>
        <dbReference type="SAM" id="MobiDB-lite"/>
    </source>
</evidence>
<feature type="compositionally biased region" description="Low complexity" evidence="1">
    <location>
        <begin position="475"/>
        <end position="492"/>
    </location>
</feature>
<dbReference type="OrthoDB" id="4095763at2759"/>
<keyword evidence="3" id="KW-1185">Reference proteome</keyword>
<feature type="region of interest" description="Disordered" evidence="1">
    <location>
        <begin position="121"/>
        <end position="185"/>
    </location>
</feature>
<dbReference type="eggNOG" id="ENOG502S5HG">
    <property type="taxonomic scope" value="Eukaryota"/>
</dbReference>
<feature type="compositionally biased region" description="Low complexity" evidence="1">
    <location>
        <begin position="386"/>
        <end position="406"/>
    </location>
</feature>
<dbReference type="RefSeq" id="XP_003671070.2">
    <property type="nucleotide sequence ID" value="XM_003671022.2"/>
</dbReference>
<gene>
    <name evidence="2" type="primary">NDAI0G00510</name>
    <name evidence="2" type="ordered locus">NDAI_0G00510</name>
</gene>
<feature type="region of interest" description="Disordered" evidence="1">
    <location>
        <begin position="339"/>
        <end position="426"/>
    </location>
</feature>
<evidence type="ECO:0000313" key="2">
    <source>
        <dbReference type="EMBL" id="CCD25827.2"/>
    </source>
</evidence>
<feature type="compositionally biased region" description="Polar residues" evidence="1">
    <location>
        <begin position="1"/>
        <end position="16"/>
    </location>
</feature>
<feature type="region of interest" description="Disordered" evidence="1">
    <location>
        <begin position="470"/>
        <end position="508"/>
    </location>
</feature>
<protein>
    <submittedName>
        <fullName evidence="2">Uncharacterized protein</fullName>
    </submittedName>
</protein>